<keyword evidence="4" id="KW-0312">Gluconeogenesis</keyword>
<feature type="region of interest" description="Disordered" evidence="5">
    <location>
        <begin position="586"/>
        <end position="673"/>
    </location>
</feature>
<dbReference type="GO" id="GO:0140664">
    <property type="term" value="F:ATP-dependent DNA damage sensor activity"/>
    <property type="evidence" value="ECO:0007669"/>
    <property type="project" value="InterPro"/>
</dbReference>
<dbReference type="InterPro" id="IPR014762">
    <property type="entry name" value="DNA_mismatch_repair_CS"/>
</dbReference>
<dbReference type="Pfam" id="PF00342">
    <property type="entry name" value="PGI"/>
    <property type="match status" value="1"/>
</dbReference>
<dbReference type="InterPro" id="IPR035482">
    <property type="entry name" value="SIS_PGI_2"/>
</dbReference>
<dbReference type="Gene3D" id="3.30.565.10">
    <property type="entry name" value="Histidine kinase-like ATPase, C-terminal domain"/>
    <property type="match status" value="1"/>
</dbReference>
<dbReference type="InterPro" id="IPR042120">
    <property type="entry name" value="MutL_C_dimsub"/>
</dbReference>
<feature type="compositionally biased region" description="Basic and acidic residues" evidence="5">
    <location>
        <begin position="659"/>
        <end position="673"/>
    </location>
</feature>
<dbReference type="Gene3D" id="3.40.50.10490">
    <property type="entry name" value="Glucose-6-phosphate isomerase like protein, domain 1"/>
    <property type="match status" value="2"/>
</dbReference>
<feature type="non-terminal residue" evidence="8">
    <location>
        <position position="1"/>
    </location>
</feature>
<dbReference type="SUPFAM" id="SSF55874">
    <property type="entry name" value="ATPase domain of HSP90 chaperone/DNA topoisomerase II/histidine kinase"/>
    <property type="match status" value="1"/>
</dbReference>
<evidence type="ECO:0000256" key="3">
    <source>
        <dbReference type="ARBA" id="ARBA00023204"/>
    </source>
</evidence>
<dbReference type="Pfam" id="PF01119">
    <property type="entry name" value="DNA_mis_repair"/>
    <property type="match status" value="1"/>
</dbReference>
<dbReference type="Pfam" id="PF08676">
    <property type="entry name" value="MutL_C"/>
    <property type="match status" value="1"/>
</dbReference>
<dbReference type="PROSITE" id="PS00058">
    <property type="entry name" value="DNA_MISMATCH_REPAIR_1"/>
    <property type="match status" value="1"/>
</dbReference>
<feature type="domain" description="DNA mismatch repair protein S5" evidence="7">
    <location>
        <begin position="454"/>
        <end position="572"/>
    </location>
</feature>
<comment type="caution">
    <text evidence="8">The sequence shown here is derived from an EMBL/GenBank/DDBJ whole genome shotgun (WGS) entry which is preliminary data.</text>
</comment>
<dbReference type="CDD" id="cd16926">
    <property type="entry name" value="HATPase_MutL-MLH-PMS-like"/>
    <property type="match status" value="1"/>
</dbReference>
<dbReference type="OrthoDB" id="2771at2759"/>
<dbReference type="GO" id="GO:0005524">
    <property type="term" value="F:ATP binding"/>
    <property type="evidence" value="ECO:0007669"/>
    <property type="project" value="InterPro"/>
</dbReference>
<comment type="similarity">
    <text evidence="1">Belongs to the DNA mismatch repair MutL/HexB family.</text>
</comment>
<feature type="domain" description="MutL C-terminal dimerisation" evidence="6">
    <location>
        <begin position="682"/>
        <end position="825"/>
    </location>
</feature>
<sequence>ALPWDKTAVLIVSKSGSTAETLCQAHYVLQKLPQNILKDHVWVITSPQSSPLKRLAESNNITCLDHDPSLGGRFSVFSLVGLLPALLQGIDVRQVRLGALQVLEHAKQDLSTSPAAKGAAFIATTNLENQYSLSVIMPYLDQLDQFSKWYRQLWGESVGKDGKGTTPIDALGTIDQHSQIQLYLDGPQDKTFSVITLKSNPIQEPLLKVSDPELSYLNNQTMFDLLQAEGQATLETFIAHNQPTRHIEIDTLNEKTLGALMMSFMLETIATAALLNELVENALDANAKNIEVRIEDGGQSLISVMDDGVGMNGQDLELCVERHATSKLSDENLFKISTMGFRGEALPSIGSIAKLSITSRHKDEDNAWCLKVEGGQKFPLSPTTHTTGTKIEVRELFFATPARLKFLKTPSTELQHITDGLQRLSMAHPEISFSLKEKNRTVFDYPKGSLLDRLHAVMGKEFAENALPLNASRDGYHLEGYASLPTLNRANARLQYLFVNARPVKDKILSGAVRTAYQDLLPRDRHPLLALFLTLPQDAVDVNVHPTKTEVRFKDTGLVRGLLVSGLRHALSGAGHRASNTISASTLGISQPSPLPNMPRAHSGTSSRLYRPSTSTAPQVSEGRGTAYQASLSPTQQDSFTDLNAVRPLPDVSQTSPSEDSHPPEAPSKEEEPLNHYPLGLARAQIHTTFIVAETSDSLVIIDQHAAHERLVYEHMKAQMEEKGIQRQILLIPEVVELKEEEQEILIRHTSDLEKLGLAVEKFGEKAVLVREIPALLKNPNISKLVQDLVDEFQELGDLFSLKEHINELLGTFACHGSIRAGRRLNLTEMDAILRQMEETPYSGQCNHGRPTYIQLSKAEIEKLFERR</sequence>
<gene>
    <name evidence="8" type="primary">mutL</name>
    <name evidence="8" type="ORF">AWC38_SpisGene25076</name>
</gene>
<dbReference type="CDD" id="cd00782">
    <property type="entry name" value="MutL_Trans"/>
    <property type="match status" value="1"/>
</dbReference>
<dbReference type="InterPro" id="IPR020568">
    <property type="entry name" value="Ribosomal_Su5_D2-typ_SF"/>
</dbReference>
<dbReference type="CDD" id="cd05016">
    <property type="entry name" value="SIS_PGI_2"/>
    <property type="match status" value="1"/>
</dbReference>
<dbReference type="PANTHER" id="PTHR10073">
    <property type="entry name" value="DNA MISMATCH REPAIR PROTEIN MLH, PMS, MUTL"/>
    <property type="match status" value="1"/>
</dbReference>
<dbReference type="FunFam" id="3.30.565.10:FF:000003">
    <property type="entry name" value="DNA mismatch repair endonuclease MutL"/>
    <property type="match status" value="1"/>
</dbReference>
<dbReference type="GO" id="GO:0006096">
    <property type="term" value="P:glycolytic process"/>
    <property type="evidence" value="ECO:0007669"/>
    <property type="project" value="UniProtKB-UniPathway"/>
</dbReference>
<dbReference type="InterPro" id="IPR014790">
    <property type="entry name" value="MutL_C"/>
</dbReference>
<reference evidence="9" key="1">
    <citation type="journal article" date="2017" name="bioRxiv">
        <title>Comparative analysis of the genomes of Stylophora pistillata and Acropora digitifera provides evidence for extensive differences between species of corals.</title>
        <authorList>
            <person name="Voolstra C.R."/>
            <person name="Li Y."/>
            <person name="Liew Y.J."/>
            <person name="Baumgarten S."/>
            <person name="Zoccola D."/>
            <person name="Flot J.-F."/>
            <person name="Tambutte S."/>
            <person name="Allemand D."/>
            <person name="Aranda M."/>
        </authorList>
    </citation>
    <scope>NUCLEOTIDE SEQUENCE [LARGE SCALE GENOMIC DNA]</scope>
</reference>
<evidence type="ECO:0000259" key="6">
    <source>
        <dbReference type="SMART" id="SM00853"/>
    </source>
</evidence>
<dbReference type="PRINTS" id="PR00662">
    <property type="entry name" value="G6PISOMERASE"/>
</dbReference>
<keyword evidence="9" id="KW-1185">Reference proteome</keyword>
<organism evidence="8 9">
    <name type="scientific">Stylophora pistillata</name>
    <name type="common">Smooth cauliflower coral</name>
    <dbReference type="NCBI Taxonomy" id="50429"/>
    <lineage>
        <taxon>Eukaryota</taxon>
        <taxon>Metazoa</taxon>
        <taxon>Cnidaria</taxon>
        <taxon>Anthozoa</taxon>
        <taxon>Hexacorallia</taxon>
        <taxon>Scleractinia</taxon>
        <taxon>Astrocoeniina</taxon>
        <taxon>Pocilloporidae</taxon>
        <taxon>Stylophora</taxon>
    </lineage>
</organism>
<dbReference type="EMBL" id="LSMT01002943">
    <property type="protein sequence ID" value="PFX11292.1"/>
    <property type="molecule type" value="Genomic_DNA"/>
</dbReference>
<dbReference type="InterPro" id="IPR002099">
    <property type="entry name" value="MutL/Mlh/PMS"/>
</dbReference>
<evidence type="ECO:0000256" key="5">
    <source>
        <dbReference type="SAM" id="MobiDB-lite"/>
    </source>
</evidence>
<dbReference type="Gene3D" id="3.30.230.10">
    <property type="match status" value="1"/>
</dbReference>
<feature type="compositionally biased region" description="Polar residues" evidence="5">
    <location>
        <begin position="628"/>
        <end position="642"/>
    </location>
</feature>
<feature type="compositionally biased region" description="Polar residues" evidence="5">
    <location>
        <begin position="603"/>
        <end position="619"/>
    </location>
</feature>
<dbReference type="InterPro" id="IPR038973">
    <property type="entry name" value="MutL/Mlh/Pms-like"/>
</dbReference>
<evidence type="ECO:0000313" key="9">
    <source>
        <dbReference type="Proteomes" id="UP000225706"/>
    </source>
</evidence>
<dbReference type="GO" id="GO:0016887">
    <property type="term" value="F:ATP hydrolysis activity"/>
    <property type="evidence" value="ECO:0007669"/>
    <property type="project" value="InterPro"/>
</dbReference>
<dbReference type="SMART" id="SM01340">
    <property type="entry name" value="DNA_mis_repair"/>
    <property type="match status" value="1"/>
</dbReference>
<dbReference type="InterPro" id="IPR046348">
    <property type="entry name" value="SIS_dom_sf"/>
</dbReference>
<dbReference type="InterPro" id="IPR020667">
    <property type="entry name" value="DNA_mismatch_repair_MutL"/>
</dbReference>
<keyword evidence="3" id="KW-0234">DNA repair</keyword>
<dbReference type="Gene3D" id="3.30.1370.100">
    <property type="entry name" value="MutL, C-terminal domain, regulatory subdomain"/>
    <property type="match status" value="1"/>
</dbReference>
<dbReference type="SUPFAM" id="SSF54211">
    <property type="entry name" value="Ribosomal protein S5 domain 2-like"/>
    <property type="match status" value="1"/>
</dbReference>
<evidence type="ECO:0000259" key="7">
    <source>
        <dbReference type="SMART" id="SM01340"/>
    </source>
</evidence>
<evidence type="ECO:0000256" key="4">
    <source>
        <dbReference type="RuleBase" id="RU000612"/>
    </source>
</evidence>
<dbReference type="InterPro" id="IPR013507">
    <property type="entry name" value="DNA_mismatch_S5_2-like"/>
</dbReference>
<accession>A0A2B4R4Y3</accession>
<evidence type="ECO:0000256" key="1">
    <source>
        <dbReference type="ARBA" id="ARBA00006082"/>
    </source>
</evidence>
<dbReference type="Proteomes" id="UP000225706">
    <property type="component" value="Unassembled WGS sequence"/>
</dbReference>
<keyword evidence="2" id="KW-0227">DNA damage</keyword>
<dbReference type="InterPro" id="IPR014721">
    <property type="entry name" value="Ribsml_uS5_D2-typ_fold_subgr"/>
</dbReference>
<dbReference type="AlphaFoldDB" id="A0A2B4R4Y3"/>
<dbReference type="EC" id="5.3.1.9" evidence="4"/>
<dbReference type="GO" id="GO:0030983">
    <property type="term" value="F:mismatched DNA binding"/>
    <property type="evidence" value="ECO:0007669"/>
    <property type="project" value="InterPro"/>
</dbReference>
<evidence type="ECO:0000256" key="2">
    <source>
        <dbReference type="ARBA" id="ARBA00022763"/>
    </source>
</evidence>
<dbReference type="InterPro" id="IPR001672">
    <property type="entry name" value="G6P_Isomerase"/>
</dbReference>
<dbReference type="SUPFAM" id="SSF118116">
    <property type="entry name" value="DNA mismatch repair protein MutL"/>
    <property type="match status" value="1"/>
</dbReference>
<dbReference type="UniPathway" id="UPA00109">
    <property type="reaction ID" value="UER00181"/>
</dbReference>
<dbReference type="GO" id="GO:0032300">
    <property type="term" value="C:mismatch repair complex"/>
    <property type="evidence" value="ECO:0007669"/>
    <property type="project" value="InterPro"/>
</dbReference>
<protein>
    <recommendedName>
        <fullName evidence="4">Glucose-6-phosphate isomerase</fullName>
        <ecNumber evidence="4">5.3.1.9</ecNumber>
    </recommendedName>
</protein>
<keyword evidence="4" id="KW-0324">Glycolysis</keyword>
<dbReference type="NCBIfam" id="NF000953">
    <property type="entry name" value="PRK00095.2-4"/>
    <property type="match status" value="1"/>
</dbReference>
<dbReference type="NCBIfam" id="TIGR00585">
    <property type="entry name" value="mutl"/>
    <property type="match status" value="1"/>
</dbReference>
<dbReference type="Gene3D" id="3.30.1540.20">
    <property type="entry name" value="MutL, C-terminal domain, dimerisation subdomain"/>
    <property type="match status" value="1"/>
</dbReference>
<dbReference type="HAMAP" id="MF_00149">
    <property type="entry name" value="DNA_mis_repair"/>
    <property type="match status" value="1"/>
</dbReference>
<dbReference type="PROSITE" id="PS51463">
    <property type="entry name" value="P_GLUCOSE_ISOMERASE_3"/>
    <property type="match status" value="1"/>
</dbReference>
<evidence type="ECO:0000313" key="8">
    <source>
        <dbReference type="EMBL" id="PFX11292.1"/>
    </source>
</evidence>
<dbReference type="SMART" id="SM00853">
    <property type="entry name" value="MutL_C"/>
    <property type="match status" value="1"/>
</dbReference>
<dbReference type="SUPFAM" id="SSF53697">
    <property type="entry name" value="SIS domain"/>
    <property type="match status" value="1"/>
</dbReference>
<comment type="similarity">
    <text evidence="4">Belongs to the GPI family.</text>
</comment>
<dbReference type="GO" id="GO:0004347">
    <property type="term" value="F:glucose-6-phosphate isomerase activity"/>
    <property type="evidence" value="ECO:0007669"/>
    <property type="project" value="UniProtKB-EC"/>
</dbReference>
<dbReference type="InterPro" id="IPR037198">
    <property type="entry name" value="MutL_C_sf"/>
</dbReference>
<proteinExistence type="inferred from homology"/>
<dbReference type="GO" id="GO:0006298">
    <property type="term" value="P:mismatch repair"/>
    <property type="evidence" value="ECO:0007669"/>
    <property type="project" value="InterPro"/>
</dbReference>
<name>A0A2B4R4Y3_STYPI</name>
<dbReference type="InterPro" id="IPR042121">
    <property type="entry name" value="MutL_C_regsub"/>
</dbReference>
<dbReference type="GO" id="GO:0006094">
    <property type="term" value="P:gluconeogenesis"/>
    <property type="evidence" value="ECO:0007669"/>
    <property type="project" value="UniProtKB-KW"/>
</dbReference>
<comment type="pathway">
    <text evidence="4">Carbohydrate degradation; glycolysis; D-glyceraldehyde 3-phosphate and glycerone phosphate from D-glucose: step 2/4.</text>
</comment>
<dbReference type="STRING" id="50429.A0A2B4R4Y3"/>
<comment type="catalytic activity">
    <reaction evidence="4">
        <text>alpha-D-glucose 6-phosphate = beta-D-fructose 6-phosphate</text>
        <dbReference type="Rhea" id="RHEA:11816"/>
        <dbReference type="ChEBI" id="CHEBI:57634"/>
        <dbReference type="ChEBI" id="CHEBI:58225"/>
        <dbReference type="EC" id="5.3.1.9"/>
    </reaction>
</comment>
<dbReference type="Pfam" id="PF13589">
    <property type="entry name" value="HATPase_c_3"/>
    <property type="match status" value="1"/>
</dbReference>
<keyword evidence="4" id="KW-0413">Isomerase</keyword>
<dbReference type="InterPro" id="IPR036890">
    <property type="entry name" value="HATPase_C_sf"/>
</dbReference>
<dbReference type="PANTHER" id="PTHR10073:SF12">
    <property type="entry name" value="DNA MISMATCH REPAIR PROTEIN MLH1"/>
    <property type="match status" value="1"/>
</dbReference>